<feature type="domain" description="Cation/H+ exchanger transmembrane" evidence="11">
    <location>
        <begin position="14"/>
        <end position="405"/>
    </location>
</feature>
<organism evidence="12 13">
    <name type="scientific">Paraburkholderia dipogonis</name>
    <dbReference type="NCBI Taxonomy" id="1211383"/>
    <lineage>
        <taxon>Bacteria</taxon>
        <taxon>Pseudomonadati</taxon>
        <taxon>Pseudomonadota</taxon>
        <taxon>Betaproteobacteria</taxon>
        <taxon>Burkholderiales</taxon>
        <taxon>Burkholderiaceae</taxon>
        <taxon>Paraburkholderia</taxon>
    </lineage>
</organism>
<evidence type="ECO:0000256" key="10">
    <source>
        <dbReference type="RuleBase" id="RU366002"/>
    </source>
</evidence>
<dbReference type="PANTHER" id="PTHR10110">
    <property type="entry name" value="SODIUM/HYDROGEN EXCHANGER"/>
    <property type="match status" value="1"/>
</dbReference>
<evidence type="ECO:0000313" key="13">
    <source>
        <dbReference type="Proteomes" id="UP000297385"/>
    </source>
</evidence>
<dbReference type="InterPro" id="IPR006153">
    <property type="entry name" value="Cation/H_exchanger_TM"/>
</dbReference>
<comment type="subcellular location">
    <subcellularLocation>
        <location evidence="10">Cell inner membrane</location>
        <topology evidence="10">Multi-pass membrane protein</topology>
    </subcellularLocation>
    <subcellularLocation>
        <location evidence="1">Cell membrane</location>
        <topology evidence="1">Multi-pass membrane protein</topology>
    </subcellularLocation>
</comment>
<evidence type="ECO:0000256" key="2">
    <source>
        <dbReference type="ARBA" id="ARBA00022448"/>
    </source>
</evidence>
<dbReference type="GeneID" id="97303157"/>
<keyword evidence="10" id="KW-0050">Antiport</keyword>
<dbReference type="GO" id="GO:0015385">
    <property type="term" value="F:sodium:proton antiporter activity"/>
    <property type="evidence" value="ECO:0007669"/>
    <property type="project" value="InterPro"/>
</dbReference>
<evidence type="ECO:0000256" key="9">
    <source>
        <dbReference type="ARBA" id="ARBA00023201"/>
    </source>
</evidence>
<dbReference type="GO" id="GO:0005886">
    <property type="term" value="C:plasma membrane"/>
    <property type="evidence" value="ECO:0007669"/>
    <property type="project" value="UniProtKB-SubCell"/>
</dbReference>
<dbReference type="EMBL" id="SNVI01000002">
    <property type="protein sequence ID" value="TFE40068.1"/>
    <property type="molecule type" value="Genomic_DNA"/>
</dbReference>
<comment type="function">
    <text evidence="10">Na(+)/H(+) antiporter that extrudes sodium in exchange for external protons.</text>
</comment>
<evidence type="ECO:0000256" key="6">
    <source>
        <dbReference type="ARBA" id="ARBA00023053"/>
    </source>
</evidence>
<evidence type="ECO:0000256" key="4">
    <source>
        <dbReference type="ARBA" id="ARBA00022692"/>
    </source>
</evidence>
<feature type="transmembrane region" description="Helical" evidence="10">
    <location>
        <begin position="83"/>
        <end position="105"/>
    </location>
</feature>
<sequence>MSSVMGFKVVLLSLVAIIGLELLAKRLRLPPAAALLVGGAAMAFVPGLPRFNLDPELVLIVFLPPLLMDGAYFSVWDEFKSNLGGILLLAIGAVAFTTLTVGLVVHWVVAALPWGACFALGAIVSPPDAVAAKAVLERVALPRRLMVLLEGESLLNDAAGLVLFRFAVAAALTGTFSAQHAAGRFAVLALGGVAVGVAIGFVVVKLLHYLHDGYLIITAATLSAWISYIAGDTLDVSGVIATVSCGMVLGWHQHEVFSAAVRMRGTAFWQVVIFLMEALVFILIGLSLRGVMVRLGGFGDALTAFGPAVGAVLAVVVLSRFVWVFAVEWLKALVCKATGRAGGTPDWRSATVTSWAGMRGVVTLAIALSLPETMPGRDLILVASFAVILVTVLGQGTTIGPLIRWINPDHASERNERHLTEPQAWARLEAAQLAAIRPLVHGPDGSVIHPRLLEQYSYRARMTKAHQDEAAFPAKERAAHYDVVLAAVSAARVELLHLHRTGLLHDELLTVLEHDLDLQEIAAMHGRG</sequence>
<keyword evidence="3" id="KW-1003">Cell membrane</keyword>
<comment type="caution">
    <text evidence="12">The sequence shown here is derived from an EMBL/GenBank/DDBJ whole genome shotgun (WGS) entry which is preliminary data.</text>
</comment>
<feature type="transmembrane region" description="Helical" evidence="10">
    <location>
        <begin position="380"/>
        <end position="403"/>
    </location>
</feature>
<dbReference type="NCBIfam" id="TIGR00831">
    <property type="entry name" value="a_cpa1"/>
    <property type="match status" value="1"/>
</dbReference>
<protein>
    <submittedName>
        <fullName evidence="12">Na+/H+ antiporter</fullName>
    </submittedName>
</protein>
<dbReference type="Gene3D" id="6.10.140.1330">
    <property type="match status" value="1"/>
</dbReference>
<feature type="transmembrane region" description="Helical" evidence="10">
    <location>
        <begin position="266"/>
        <end position="288"/>
    </location>
</feature>
<dbReference type="GO" id="GO:0051453">
    <property type="term" value="P:regulation of intracellular pH"/>
    <property type="evidence" value="ECO:0007669"/>
    <property type="project" value="TreeGrafter"/>
</dbReference>
<comment type="similarity">
    <text evidence="10">Belongs to the monovalent cation:proton antiporter 1 (CPA1) transporter (TC 2.A.36) family.</text>
</comment>
<keyword evidence="5 10" id="KW-1133">Transmembrane helix</keyword>
<evidence type="ECO:0000313" key="12">
    <source>
        <dbReference type="EMBL" id="TFE40068.1"/>
    </source>
</evidence>
<dbReference type="PANTHER" id="PTHR10110:SF86">
    <property type="entry name" value="SODIUM_HYDROGEN EXCHANGER 7"/>
    <property type="match status" value="1"/>
</dbReference>
<dbReference type="Pfam" id="PF00999">
    <property type="entry name" value="Na_H_Exchanger"/>
    <property type="match status" value="1"/>
</dbReference>
<keyword evidence="6 10" id="KW-0915">Sodium</keyword>
<evidence type="ECO:0000256" key="8">
    <source>
        <dbReference type="ARBA" id="ARBA00023136"/>
    </source>
</evidence>
<dbReference type="Proteomes" id="UP000297385">
    <property type="component" value="Unassembled WGS sequence"/>
</dbReference>
<evidence type="ECO:0000256" key="7">
    <source>
        <dbReference type="ARBA" id="ARBA00023065"/>
    </source>
</evidence>
<evidence type="ECO:0000259" key="11">
    <source>
        <dbReference type="Pfam" id="PF00999"/>
    </source>
</evidence>
<feature type="transmembrane region" description="Helical" evidence="10">
    <location>
        <begin position="350"/>
        <end position="368"/>
    </location>
</feature>
<dbReference type="GO" id="GO:0015386">
    <property type="term" value="F:potassium:proton antiporter activity"/>
    <property type="evidence" value="ECO:0007669"/>
    <property type="project" value="TreeGrafter"/>
</dbReference>
<keyword evidence="4 10" id="KW-0812">Transmembrane</keyword>
<evidence type="ECO:0000256" key="5">
    <source>
        <dbReference type="ARBA" id="ARBA00022989"/>
    </source>
</evidence>
<keyword evidence="7 10" id="KW-0406">Ion transport</keyword>
<gene>
    <name evidence="12" type="ORF">E2553_25105</name>
</gene>
<dbReference type="InterPro" id="IPR004705">
    <property type="entry name" value="Cation/H_exchanger_CPA1_bac"/>
</dbReference>
<feature type="transmembrane region" description="Helical" evidence="10">
    <location>
        <begin position="214"/>
        <end position="230"/>
    </location>
</feature>
<accession>A0A4Y8MRN8</accession>
<feature type="transmembrane region" description="Helical" evidence="10">
    <location>
        <begin position="308"/>
        <end position="330"/>
    </location>
</feature>
<keyword evidence="8 10" id="KW-0472">Membrane</keyword>
<evidence type="ECO:0000256" key="3">
    <source>
        <dbReference type="ARBA" id="ARBA00022475"/>
    </source>
</evidence>
<feature type="transmembrane region" description="Helical" evidence="10">
    <location>
        <begin position="153"/>
        <end position="173"/>
    </location>
</feature>
<reference evidence="12 13" key="1">
    <citation type="submission" date="2019-03" db="EMBL/GenBank/DDBJ databases">
        <title>Complete Genome Sequence of Paraburkholderia dipogonis ICMP 19430T, a Nitrogen-fixing Symbiont of the South African Invasive Legume Dipogon lignosus in New Zealand.</title>
        <authorList>
            <person name="De Meyer S.E."/>
        </authorList>
    </citation>
    <scope>NUCLEOTIDE SEQUENCE [LARGE SCALE GENOMIC DNA]</scope>
    <source>
        <strain evidence="12 13">ICMP 19430</strain>
    </source>
</reference>
<feature type="transmembrane region" description="Helical" evidence="10">
    <location>
        <begin position="185"/>
        <end position="207"/>
    </location>
</feature>
<keyword evidence="9 10" id="KW-0739">Sodium transport</keyword>
<dbReference type="GO" id="GO:0098719">
    <property type="term" value="P:sodium ion import across plasma membrane"/>
    <property type="evidence" value="ECO:0007669"/>
    <property type="project" value="TreeGrafter"/>
</dbReference>
<dbReference type="InterPro" id="IPR018422">
    <property type="entry name" value="Cation/H_exchanger_CPA1"/>
</dbReference>
<dbReference type="RefSeq" id="WP_134461590.1">
    <property type="nucleotide sequence ID" value="NZ_JBHMFL010000157.1"/>
</dbReference>
<feature type="transmembrane region" description="Helical" evidence="10">
    <location>
        <begin position="57"/>
        <end position="76"/>
    </location>
</feature>
<feature type="transmembrane region" description="Helical" evidence="10">
    <location>
        <begin position="31"/>
        <end position="51"/>
    </location>
</feature>
<keyword evidence="10" id="KW-0997">Cell inner membrane</keyword>
<proteinExistence type="inferred from homology"/>
<dbReference type="AlphaFoldDB" id="A0A4Y8MRN8"/>
<feature type="transmembrane region" description="Helical" evidence="10">
    <location>
        <begin position="6"/>
        <end position="24"/>
    </location>
</feature>
<keyword evidence="2 10" id="KW-0813">Transport</keyword>
<evidence type="ECO:0000256" key="1">
    <source>
        <dbReference type="ARBA" id="ARBA00004651"/>
    </source>
</evidence>
<name>A0A4Y8MRN8_9BURK</name>